<evidence type="ECO:0000313" key="1">
    <source>
        <dbReference type="EMBL" id="KAJ1675758.1"/>
    </source>
</evidence>
<accession>A0ACC1HKT2</accession>
<name>A0ACC1HKT2_9FUNG</name>
<organism evidence="1 2">
    <name type="scientific">Spiromyces aspiralis</name>
    <dbReference type="NCBI Taxonomy" id="68401"/>
    <lineage>
        <taxon>Eukaryota</taxon>
        <taxon>Fungi</taxon>
        <taxon>Fungi incertae sedis</taxon>
        <taxon>Zoopagomycota</taxon>
        <taxon>Kickxellomycotina</taxon>
        <taxon>Kickxellomycetes</taxon>
        <taxon>Kickxellales</taxon>
        <taxon>Kickxellaceae</taxon>
        <taxon>Spiromyces</taxon>
    </lineage>
</organism>
<keyword evidence="2" id="KW-1185">Reference proteome</keyword>
<proteinExistence type="predicted"/>
<dbReference type="EMBL" id="JAMZIH010005183">
    <property type="protein sequence ID" value="KAJ1675758.1"/>
    <property type="molecule type" value="Genomic_DNA"/>
</dbReference>
<reference evidence="1" key="1">
    <citation type="submission" date="2022-06" db="EMBL/GenBank/DDBJ databases">
        <title>Phylogenomic reconstructions and comparative analyses of Kickxellomycotina fungi.</title>
        <authorList>
            <person name="Reynolds N.K."/>
            <person name="Stajich J.E."/>
            <person name="Barry K."/>
            <person name="Grigoriev I.V."/>
            <person name="Crous P."/>
            <person name="Smith M.E."/>
        </authorList>
    </citation>
    <scope>NUCLEOTIDE SEQUENCE</scope>
    <source>
        <strain evidence="1">RSA 2271</strain>
    </source>
</reference>
<gene>
    <name evidence="1" type="ORF">EV182_000646</name>
</gene>
<protein>
    <submittedName>
        <fullName evidence="1">Uncharacterized protein</fullName>
    </submittedName>
</protein>
<dbReference type="Proteomes" id="UP001145114">
    <property type="component" value="Unassembled WGS sequence"/>
</dbReference>
<evidence type="ECO:0000313" key="2">
    <source>
        <dbReference type="Proteomes" id="UP001145114"/>
    </source>
</evidence>
<comment type="caution">
    <text evidence="1">The sequence shown here is derived from an EMBL/GenBank/DDBJ whole genome shotgun (WGS) entry which is preliminary data.</text>
</comment>
<sequence length="187" mass="20575">MTAESLLPVQCDKFQAATQSLDVSGGAQLVRRAMDDAARAAEVRAARVDETQRALSELSRRLRRAREQVDRAKDQGGRVPHIQRMADLDRQRSEATEGLREQIESTRAELRQLPENATEGIDVDQAALQLNIYRSLGFIPVTDASPEGGHRIGRLVVSSPASHRVEIVDVDAGDEVALANRLWDLAS</sequence>